<feature type="domain" description="AB hydrolase-1" evidence="2">
    <location>
        <begin position="132"/>
        <end position="469"/>
    </location>
</feature>
<dbReference type="InterPro" id="IPR000073">
    <property type="entry name" value="AB_hydrolase_1"/>
</dbReference>
<reference evidence="3 4" key="1">
    <citation type="submission" date="2020-08" db="EMBL/GenBank/DDBJ databases">
        <title>Plant Genome Project.</title>
        <authorList>
            <person name="Zhang R.-G."/>
        </authorList>
    </citation>
    <scope>NUCLEOTIDE SEQUENCE [LARGE SCALE GENOMIC DNA]</scope>
    <source>
        <tissue evidence="3">Rhizome</tissue>
    </source>
</reference>
<dbReference type="GO" id="GO:0009941">
    <property type="term" value="C:chloroplast envelope"/>
    <property type="evidence" value="ECO:0007669"/>
    <property type="project" value="TreeGrafter"/>
</dbReference>
<proteinExistence type="predicted"/>
<evidence type="ECO:0000313" key="4">
    <source>
        <dbReference type="Proteomes" id="UP000734854"/>
    </source>
</evidence>
<organism evidence="3 4">
    <name type="scientific">Zingiber officinale</name>
    <name type="common">Ginger</name>
    <name type="synonym">Amomum zingiber</name>
    <dbReference type="NCBI Taxonomy" id="94328"/>
    <lineage>
        <taxon>Eukaryota</taxon>
        <taxon>Viridiplantae</taxon>
        <taxon>Streptophyta</taxon>
        <taxon>Embryophyta</taxon>
        <taxon>Tracheophyta</taxon>
        <taxon>Spermatophyta</taxon>
        <taxon>Magnoliopsida</taxon>
        <taxon>Liliopsida</taxon>
        <taxon>Zingiberales</taxon>
        <taxon>Zingiberaceae</taxon>
        <taxon>Zingiber</taxon>
    </lineage>
</organism>
<dbReference type="Pfam" id="PF12697">
    <property type="entry name" value="Abhydrolase_6"/>
    <property type="match status" value="1"/>
</dbReference>
<dbReference type="PANTHER" id="PTHR43689:SF1">
    <property type="entry name" value="ALPHA_BETA-HYDROLASES SUPERFAMILY PROTEIN"/>
    <property type="match status" value="1"/>
</dbReference>
<evidence type="ECO:0000259" key="2">
    <source>
        <dbReference type="Pfam" id="PF12697"/>
    </source>
</evidence>
<dbReference type="Gene3D" id="3.40.50.1820">
    <property type="entry name" value="alpha/beta hydrolase"/>
    <property type="match status" value="1"/>
</dbReference>
<dbReference type="EMBL" id="JACMSC010000017">
    <property type="protein sequence ID" value="KAG6477825.1"/>
    <property type="molecule type" value="Genomic_DNA"/>
</dbReference>
<feature type="region of interest" description="Disordered" evidence="1">
    <location>
        <begin position="48"/>
        <end position="88"/>
    </location>
</feature>
<comment type="caution">
    <text evidence="3">The sequence shown here is derived from an EMBL/GenBank/DDBJ whole genome shotgun (WGS) entry which is preliminary data.</text>
</comment>
<protein>
    <recommendedName>
        <fullName evidence="2">AB hydrolase-1 domain-containing protein</fullName>
    </recommendedName>
</protein>
<name>A0A8J5EZQ1_ZINOF</name>
<sequence>MAVCCCATSPQFPQLHLEPTRRASILRPLRRRSPSLSFRCRSLLPPAASVGSSAADYPLSGGRAADDPGGQPATARRPPRRSVAGVDQGELVDHKELADADSFFCEFNGVDLHHRICHCEEIDEKVGVKIPVVLLHGFGASAFSWDRIMRPLARMVKSKVLAFDRPAFGLTSRTTVSRALNPYSMTFSVLATLFFIDHIAASKTGDKEKKGSKAILMGHSAGCLVAVETYFEAPEKVAALILVAPAIIAPLAPRRIDKEKMRTQKENGPSKNPFMRFLKVVANISMQLMRVAFNMLKAMRDMVGSLYARALSAFLRSSLALMLVALKLKGLNMDILSTSLLFQYQFRLWFQVRMIMDKFGVLAIRNAWFDPSRITDYVIQGYTKPLRVKGWERALLEYTLALLTESSTKPPLSERLAQISCPVLIVTGDNDRLVPAWNAERLSRVIPGSSFEVIKHCGHLPHEEKVEEFLVIVERFLQRVFGVADSQFVPAAA</sequence>
<evidence type="ECO:0000256" key="1">
    <source>
        <dbReference type="SAM" id="MobiDB-lite"/>
    </source>
</evidence>
<dbReference type="InterPro" id="IPR029058">
    <property type="entry name" value="AB_hydrolase_fold"/>
</dbReference>
<dbReference type="AlphaFoldDB" id="A0A8J5EZQ1"/>
<accession>A0A8J5EZQ1</accession>
<dbReference type="Proteomes" id="UP000734854">
    <property type="component" value="Unassembled WGS sequence"/>
</dbReference>
<keyword evidence="4" id="KW-1185">Reference proteome</keyword>
<dbReference type="PANTHER" id="PTHR43689">
    <property type="entry name" value="HYDROLASE"/>
    <property type="match status" value="1"/>
</dbReference>
<evidence type="ECO:0000313" key="3">
    <source>
        <dbReference type="EMBL" id="KAG6477825.1"/>
    </source>
</evidence>
<gene>
    <name evidence="3" type="ORF">ZIOFF_061257</name>
</gene>
<dbReference type="SUPFAM" id="SSF53474">
    <property type="entry name" value="alpha/beta-Hydrolases"/>
    <property type="match status" value="1"/>
</dbReference>